<dbReference type="InterPro" id="IPR036388">
    <property type="entry name" value="WH-like_DNA-bd_sf"/>
</dbReference>
<evidence type="ECO:0000256" key="4">
    <source>
        <dbReference type="ARBA" id="ARBA00023163"/>
    </source>
</evidence>
<keyword evidence="7" id="KW-1185">Reference proteome</keyword>
<dbReference type="RefSeq" id="WP_127763874.1">
    <property type="nucleotide sequence ID" value="NZ_SADE01000001.1"/>
</dbReference>
<evidence type="ECO:0000313" key="7">
    <source>
        <dbReference type="Proteomes" id="UP000287447"/>
    </source>
</evidence>
<comment type="caution">
    <text evidence="6">The sequence shown here is derived from an EMBL/GenBank/DDBJ whole genome shotgun (WGS) entry which is preliminary data.</text>
</comment>
<evidence type="ECO:0000256" key="1">
    <source>
        <dbReference type="ARBA" id="ARBA00009437"/>
    </source>
</evidence>
<dbReference type="EMBL" id="SADE01000001">
    <property type="protein sequence ID" value="RVU38502.1"/>
    <property type="molecule type" value="Genomic_DNA"/>
</dbReference>
<dbReference type="PANTHER" id="PTHR30537:SF26">
    <property type="entry name" value="GLYCINE CLEAVAGE SYSTEM TRANSCRIPTIONAL ACTIVATOR"/>
    <property type="match status" value="1"/>
</dbReference>
<dbReference type="SUPFAM" id="SSF46785">
    <property type="entry name" value="Winged helix' DNA-binding domain"/>
    <property type="match status" value="1"/>
</dbReference>
<dbReference type="InterPro" id="IPR058163">
    <property type="entry name" value="LysR-type_TF_proteobact-type"/>
</dbReference>
<dbReference type="AlphaFoldDB" id="A0A3S2WU34"/>
<dbReference type="Proteomes" id="UP000287447">
    <property type="component" value="Unassembled WGS sequence"/>
</dbReference>
<gene>
    <name evidence="6" type="primary">gcvA</name>
    <name evidence="6" type="ORF">EOI86_04250</name>
</gene>
<dbReference type="InterPro" id="IPR005119">
    <property type="entry name" value="LysR_subst-bd"/>
</dbReference>
<evidence type="ECO:0000256" key="3">
    <source>
        <dbReference type="ARBA" id="ARBA00023125"/>
    </source>
</evidence>
<dbReference type="OrthoDB" id="9794694at2"/>
<dbReference type="InterPro" id="IPR036390">
    <property type="entry name" value="WH_DNA-bd_sf"/>
</dbReference>
<feature type="domain" description="HTH lysR-type" evidence="5">
    <location>
        <begin position="5"/>
        <end position="62"/>
    </location>
</feature>
<dbReference type="FunFam" id="1.10.10.10:FF:000038">
    <property type="entry name" value="Glycine cleavage system transcriptional activator"/>
    <property type="match status" value="1"/>
</dbReference>
<organism evidence="6 7">
    <name type="scientific">Hwanghaeella grinnelliae</name>
    <dbReference type="NCBI Taxonomy" id="2500179"/>
    <lineage>
        <taxon>Bacteria</taxon>
        <taxon>Pseudomonadati</taxon>
        <taxon>Pseudomonadota</taxon>
        <taxon>Alphaproteobacteria</taxon>
        <taxon>Rhodospirillales</taxon>
        <taxon>Rhodospirillaceae</taxon>
        <taxon>Hwanghaeella</taxon>
    </lineage>
</organism>
<dbReference type="NCBIfam" id="NF008352">
    <property type="entry name" value="PRK11139.1"/>
    <property type="match status" value="1"/>
</dbReference>
<protein>
    <submittedName>
        <fullName evidence="6">Transcriptional regulator GcvA</fullName>
    </submittedName>
</protein>
<dbReference type="InterPro" id="IPR000847">
    <property type="entry name" value="LysR_HTH_N"/>
</dbReference>
<dbReference type="PRINTS" id="PR00039">
    <property type="entry name" value="HTHLYSR"/>
</dbReference>
<dbReference type="GO" id="GO:0006351">
    <property type="term" value="P:DNA-templated transcription"/>
    <property type="evidence" value="ECO:0007669"/>
    <property type="project" value="TreeGrafter"/>
</dbReference>
<keyword evidence="4" id="KW-0804">Transcription</keyword>
<dbReference type="Pfam" id="PF00126">
    <property type="entry name" value="HTH_1"/>
    <property type="match status" value="1"/>
</dbReference>
<dbReference type="SUPFAM" id="SSF53850">
    <property type="entry name" value="Periplasmic binding protein-like II"/>
    <property type="match status" value="1"/>
</dbReference>
<dbReference type="Gene3D" id="1.10.10.10">
    <property type="entry name" value="Winged helix-like DNA-binding domain superfamily/Winged helix DNA-binding domain"/>
    <property type="match status" value="1"/>
</dbReference>
<keyword evidence="2" id="KW-0805">Transcription regulation</keyword>
<dbReference type="PANTHER" id="PTHR30537">
    <property type="entry name" value="HTH-TYPE TRANSCRIPTIONAL REGULATOR"/>
    <property type="match status" value="1"/>
</dbReference>
<dbReference type="GO" id="GO:0003700">
    <property type="term" value="F:DNA-binding transcription factor activity"/>
    <property type="evidence" value="ECO:0007669"/>
    <property type="project" value="InterPro"/>
</dbReference>
<keyword evidence="3" id="KW-0238">DNA-binding</keyword>
<reference evidence="7" key="1">
    <citation type="submission" date="2019-01" db="EMBL/GenBank/DDBJ databases">
        <title>Gri0909 isolated from a small marine red alga.</title>
        <authorList>
            <person name="Kim J."/>
            <person name="Jeong S.E."/>
            <person name="Jeon C.O."/>
        </authorList>
    </citation>
    <scope>NUCLEOTIDE SEQUENCE [LARGE SCALE GENOMIC DNA]</scope>
    <source>
        <strain evidence="7">Gri0909</strain>
    </source>
</reference>
<dbReference type="GO" id="GO:0043565">
    <property type="term" value="F:sequence-specific DNA binding"/>
    <property type="evidence" value="ECO:0007669"/>
    <property type="project" value="TreeGrafter"/>
</dbReference>
<sequence>MPDLPPLNSLRAFEAAARHLSFTKAAQELHVTPAAVSQQIRQLEAFYGIPLFRRTTRTLILTEAAQMALPDVKEGFDRLMEANRRLRSDRHGNLLTVSSSPSMGERWLLPRLERFRAQYPDIDIRIDTTDRLADFVNDRVDIAIRYGRGNYDGLESDILMQDVAYPVCSPTLLDGDKPLKEPNDLRHHTLLHPEWRQERDAQPSWQMWLRAAGVTGIDVTRGLRFSSDTMLAHAAADGLGVALALSSMVQRELADGKLVRPFGDGGSQIETVFRPYLVYPKRNLALTRVAAFRDWAMKEAATPRL</sequence>
<accession>A0A3S2WU34</accession>
<dbReference type="Gene3D" id="3.40.190.10">
    <property type="entry name" value="Periplasmic binding protein-like II"/>
    <property type="match status" value="2"/>
</dbReference>
<dbReference type="FunFam" id="3.40.190.10:FF:000017">
    <property type="entry name" value="Glycine cleavage system transcriptional activator"/>
    <property type="match status" value="1"/>
</dbReference>
<dbReference type="Pfam" id="PF03466">
    <property type="entry name" value="LysR_substrate"/>
    <property type="match status" value="1"/>
</dbReference>
<name>A0A3S2WU34_9PROT</name>
<dbReference type="PROSITE" id="PS50931">
    <property type="entry name" value="HTH_LYSR"/>
    <property type="match status" value="1"/>
</dbReference>
<comment type="similarity">
    <text evidence="1">Belongs to the LysR transcriptional regulatory family.</text>
</comment>
<dbReference type="CDD" id="cd08432">
    <property type="entry name" value="PBP2_GcdR_TrpI_HvrB_AmpR_like"/>
    <property type="match status" value="1"/>
</dbReference>
<evidence type="ECO:0000256" key="2">
    <source>
        <dbReference type="ARBA" id="ARBA00023015"/>
    </source>
</evidence>
<evidence type="ECO:0000313" key="6">
    <source>
        <dbReference type="EMBL" id="RVU38502.1"/>
    </source>
</evidence>
<proteinExistence type="inferred from homology"/>
<evidence type="ECO:0000259" key="5">
    <source>
        <dbReference type="PROSITE" id="PS50931"/>
    </source>
</evidence>